<evidence type="ECO:0000313" key="3">
    <source>
        <dbReference type="Proteomes" id="UP001519460"/>
    </source>
</evidence>
<dbReference type="Proteomes" id="UP001519460">
    <property type="component" value="Unassembled WGS sequence"/>
</dbReference>
<keyword evidence="1" id="KW-0812">Transmembrane</keyword>
<keyword evidence="1" id="KW-1133">Transmembrane helix</keyword>
<comment type="caution">
    <text evidence="2">The sequence shown here is derived from an EMBL/GenBank/DDBJ whole genome shotgun (WGS) entry which is preliminary data.</text>
</comment>
<organism evidence="2 3">
    <name type="scientific">Batillaria attramentaria</name>
    <dbReference type="NCBI Taxonomy" id="370345"/>
    <lineage>
        <taxon>Eukaryota</taxon>
        <taxon>Metazoa</taxon>
        <taxon>Spiralia</taxon>
        <taxon>Lophotrochozoa</taxon>
        <taxon>Mollusca</taxon>
        <taxon>Gastropoda</taxon>
        <taxon>Caenogastropoda</taxon>
        <taxon>Sorbeoconcha</taxon>
        <taxon>Cerithioidea</taxon>
        <taxon>Batillariidae</taxon>
        <taxon>Batillaria</taxon>
    </lineage>
</organism>
<dbReference type="EMBL" id="JACVVK020000387">
    <property type="protein sequence ID" value="KAK7476021.1"/>
    <property type="molecule type" value="Genomic_DNA"/>
</dbReference>
<feature type="transmembrane region" description="Helical" evidence="1">
    <location>
        <begin position="22"/>
        <end position="40"/>
    </location>
</feature>
<keyword evidence="3" id="KW-1185">Reference proteome</keyword>
<protein>
    <submittedName>
        <fullName evidence="2">Uncharacterized protein</fullName>
    </submittedName>
</protein>
<reference evidence="2 3" key="1">
    <citation type="journal article" date="2023" name="Sci. Data">
        <title>Genome assembly of the Korean intertidal mud-creeper Batillaria attramentaria.</title>
        <authorList>
            <person name="Patra A.K."/>
            <person name="Ho P.T."/>
            <person name="Jun S."/>
            <person name="Lee S.J."/>
            <person name="Kim Y."/>
            <person name="Won Y.J."/>
        </authorList>
    </citation>
    <scope>NUCLEOTIDE SEQUENCE [LARGE SCALE GENOMIC DNA]</scope>
    <source>
        <strain evidence="2">Wonlab-2016</strain>
    </source>
</reference>
<name>A0ABD0JMK6_9CAEN</name>
<accession>A0ABD0JMK6</accession>
<sequence>MKGGCHTAKRVTPPYLFGTSTFSGYGLVPDLPVAFFVPVLMVSQELSRPRPVWIIHGLGLFIGRLSWIIQKYPSRAGLSIPQAGLLRWQRGFGVETVTRQ</sequence>
<feature type="transmembrane region" description="Helical" evidence="1">
    <location>
        <begin position="52"/>
        <end position="69"/>
    </location>
</feature>
<evidence type="ECO:0000313" key="2">
    <source>
        <dbReference type="EMBL" id="KAK7476021.1"/>
    </source>
</evidence>
<gene>
    <name evidence="2" type="ORF">BaRGS_00032728</name>
</gene>
<keyword evidence="1" id="KW-0472">Membrane</keyword>
<dbReference type="AlphaFoldDB" id="A0ABD0JMK6"/>
<proteinExistence type="predicted"/>
<evidence type="ECO:0000256" key="1">
    <source>
        <dbReference type="SAM" id="Phobius"/>
    </source>
</evidence>